<dbReference type="GO" id="GO:0016485">
    <property type="term" value="P:protein processing"/>
    <property type="evidence" value="ECO:0007669"/>
    <property type="project" value="TreeGrafter"/>
</dbReference>
<comment type="similarity">
    <text evidence="2">Belongs to the peptidase M13 family.</text>
</comment>
<comment type="cofactor">
    <cofactor evidence="1">
        <name>Zn(2+)</name>
        <dbReference type="ChEBI" id="CHEBI:29105"/>
    </cofactor>
</comment>
<dbReference type="AlphaFoldDB" id="A0A158R5N4"/>
<evidence type="ECO:0000256" key="2">
    <source>
        <dbReference type="ARBA" id="ARBA00007357"/>
    </source>
</evidence>
<dbReference type="InterPro" id="IPR000718">
    <property type="entry name" value="Peptidase_M13"/>
</dbReference>
<dbReference type="CDD" id="cd08662">
    <property type="entry name" value="M13"/>
    <property type="match status" value="1"/>
</dbReference>
<dbReference type="STRING" id="451379.A0A158R5N4"/>
<keyword evidence="5" id="KW-0378">Hydrolase</keyword>
<dbReference type="Pfam" id="PF05649">
    <property type="entry name" value="Peptidase_M13_N"/>
    <property type="match status" value="1"/>
</dbReference>
<dbReference type="SUPFAM" id="SSF55486">
    <property type="entry name" value="Metalloproteases ('zincins'), catalytic domain"/>
    <property type="match status" value="1"/>
</dbReference>
<dbReference type="GO" id="GO:0004222">
    <property type="term" value="F:metalloendopeptidase activity"/>
    <property type="evidence" value="ECO:0007669"/>
    <property type="project" value="InterPro"/>
</dbReference>
<dbReference type="GO" id="GO:0005886">
    <property type="term" value="C:plasma membrane"/>
    <property type="evidence" value="ECO:0007669"/>
    <property type="project" value="TreeGrafter"/>
</dbReference>
<evidence type="ECO:0000259" key="9">
    <source>
        <dbReference type="Pfam" id="PF05649"/>
    </source>
</evidence>
<dbReference type="Gene3D" id="1.10.1380.10">
    <property type="entry name" value="Neutral endopeptidase , domain2"/>
    <property type="match status" value="1"/>
</dbReference>
<dbReference type="InterPro" id="IPR042089">
    <property type="entry name" value="Peptidase_M13_dom_2"/>
</dbReference>
<dbReference type="GO" id="GO:0046872">
    <property type="term" value="F:metal ion binding"/>
    <property type="evidence" value="ECO:0007669"/>
    <property type="project" value="UniProtKB-KW"/>
</dbReference>
<proteinExistence type="inferred from homology"/>
<sequence>MFLQVHTLRVHTFTLQEAADILLKGLDTRYNPCEDFYMFSCGKYLDNAVIPASSSRIGTYDETQRLVNSAVARRLNNTPNGQFKSTTENILQKIFNACMLNTAVTTPVSKVDKIYKILQDNFNGFPMLETNWVPIDSPKFWRGIGNLERNNALGTLFSSFVSVDYQNVSRNTLFVNQIVLNMARDYYIKPQFVSDLNSYFEDVVKTVKRFARDLQRAATDEKIKTEVTASSVVEKKLAAASLSDEELRNMKDQYNVYTLQALEKMYPEIGWNEYLKTLLNRELKPEDQFVIAEPSYVAALNSYLADNSLVDFVNLVSTRFVIVSHHINKTFSSHMDKTVSQFLLTLNRTIFQDNAVFLSKDADDEYRKISIKIRQFNAQNDEWEDRAYGCVSVTLDYIPFATGYTYLQTIPADERTAVRQDIELQTKYVVSEFLQMTSTLQWLTKTSYENAKKKSEAMVRNYGWPELYGDFNDSTLIDNYHSHYNNIKNLDDWFDILMEIKKAYQITEIFSLYDIVPDRSNFLMSPALVNAWYQPERNSITLPYASLNPPYYNLRFPQAYNYAGQGGTAGHELTHGYDDGGVQFGPDGRVGDCTWNKCGWMDSNSSSGFLDMAQCVITQFSQNCCPLKSGNVHCASGERTQGENIADLGGELAAYRAYRRYIKEQRNGVEEDLLPGLEQYTPNQIFWLTYGYSWCMKYKEETLIRQLMTNPHSPGECRVNEVLRDIPEFAADFNCQRGSYMYPNDDQRCHVWVQ</sequence>
<dbReference type="WBParaSite" id="SMUV_0000756801-mRNA-1">
    <property type="protein sequence ID" value="SMUV_0000756801-mRNA-1"/>
    <property type="gene ID" value="SMUV_0000756801"/>
</dbReference>
<dbReference type="InterPro" id="IPR008753">
    <property type="entry name" value="Peptidase_M13_N"/>
</dbReference>
<dbReference type="PRINTS" id="PR00786">
    <property type="entry name" value="NEPRILYSIN"/>
</dbReference>
<keyword evidence="4" id="KW-0479">Metal-binding</keyword>
<dbReference type="Gene3D" id="3.40.390.10">
    <property type="entry name" value="Collagenase (Catalytic Domain)"/>
    <property type="match status" value="1"/>
</dbReference>
<organism evidence="10 11">
    <name type="scientific">Syphacia muris</name>
    <dbReference type="NCBI Taxonomy" id="451379"/>
    <lineage>
        <taxon>Eukaryota</taxon>
        <taxon>Metazoa</taxon>
        <taxon>Ecdysozoa</taxon>
        <taxon>Nematoda</taxon>
        <taxon>Chromadorea</taxon>
        <taxon>Rhabditida</taxon>
        <taxon>Spirurina</taxon>
        <taxon>Oxyuridomorpha</taxon>
        <taxon>Oxyuroidea</taxon>
        <taxon>Oxyuridae</taxon>
        <taxon>Syphacia</taxon>
    </lineage>
</organism>
<reference evidence="11" key="1">
    <citation type="submission" date="2016-04" db="UniProtKB">
        <authorList>
            <consortium name="WormBaseParasite"/>
        </authorList>
    </citation>
    <scope>IDENTIFICATION</scope>
</reference>
<accession>A0A158R5N4</accession>
<feature type="domain" description="Peptidase M13 N-terminal" evidence="9">
    <location>
        <begin position="32"/>
        <end position="465"/>
    </location>
</feature>
<keyword evidence="7" id="KW-0482">Metalloprotease</keyword>
<feature type="domain" description="Peptidase M13 C-terminal" evidence="8">
    <location>
        <begin position="530"/>
        <end position="749"/>
    </location>
</feature>
<protein>
    <submittedName>
        <fullName evidence="11">Neprilysin-2</fullName>
    </submittedName>
</protein>
<dbReference type="PANTHER" id="PTHR11733:SF188">
    <property type="entry name" value="NEPRILYSIN"/>
    <property type="match status" value="1"/>
</dbReference>
<dbReference type="Proteomes" id="UP000046393">
    <property type="component" value="Unplaced"/>
</dbReference>
<dbReference type="PROSITE" id="PS51885">
    <property type="entry name" value="NEPRILYSIN"/>
    <property type="match status" value="1"/>
</dbReference>
<evidence type="ECO:0000256" key="1">
    <source>
        <dbReference type="ARBA" id="ARBA00001947"/>
    </source>
</evidence>
<dbReference type="InterPro" id="IPR024079">
    <property type="entry name" value="MetalloPept_cat_dom_sf"/>
</dbReference>
<dbReference type="PANTHER" id="PTHR11733">
    <property type="entry name" value="ZINC METALLOPROTEASE FAMILY M13 NEPRILYSIN-RELATED"/>
    <property type="match status" value="1"/>
</dbReference>
<evidence type="ECO:0000256" key="7">
    <source>
        <dbReference type="ARBA" id="ARBA00023049"/>
    </source>
</evidence>
<evidence type="ECO:0000256" key="5">
    <source>
        <dbReference type="ARBA" id="ARBA00022801"/>
    </source>
</evidence>
<evidence type="ECO:0000256" key="6">
    <source>
        <dbReference type="ARBA" id="ARBA00022833"/>
    </source>
</evidence>
<keyword evidence="10" id="KW-1185">Reference proteome</keyword>
<evidence type="ECO:0000256" key="3">
    <source>
        <dbReference type="ARBA" id="ARBA00022670"/>
    </source>
</evidence>
<evidence type="ECO:0000256" key="4">
    <source>
        <dbReference type="ARBA" id="ARBA00022723"/>
    </source>
</evidence>
<dbReference type="InterPro" id="IPR018497">
    <property type="entry name" value="Peptidase_M13_C"/>
</dbReference>
<keyword evidence="3" id="KW-0645">Protease</keyword>
<evidence type="ECO:0000313" key="11">
    <source>
        <dbReference type="WBParaSite" id="SMUV_0000756801-mRNA-1"/>
    </source>
</evidence>
<evidence type="ECO:0000259" key="8">
    <source>
        <dbReference type="Pfam" id="PF01431"/>
    </source>
</evidence>
<name>A0A158R5N4_9BILA</name>
<evidence type="ECO:0000313" key="10">
    <source>
        <dbReference type="Proteomes" id="UP000046393"/>
    </source>
</evidence>
<dbReference type="Pfam" id="PF01431">
    <property type="entry name" value="Peptidase_M13"/>
    <property type="match status" value="1"/>
</dbReference>
<keyword evidence="6" id="KW-0862">Zinc</keyword>